<proteinExistence type="predicted"/>
<evidence type="ECO:0000313" key="3">
    <source>
        <dbReference type="Proteomes" id="UP000613974"/>
    </source>
</evidence>
<organism evidence="2 3">
    <name type="scientific">Streptomyces nojiriensis</name>
    <dbReference type="NCBI Taxonomy" id="66374"/>
    <lineage>
        <taxon>Bacteria</taxon>
        <taxon>Bacillati</taxon>
        <taxon>Actinomycetota</taxon>
        <taxon>Actinomycetes</taxon>
        <taxon>Kitasatosporales</taxon>
        <taxon>Streptomycetaceae</taxon>
        <taxon>Streptomyces</taxon>
    </lineage>
</organism>
<dbReference type="Proteomes" id="UP000613974">
    <property type="component" value="Unassembled WGS sequence"/>
</dbReference>
<reference evidence="3" key="1">
    <citation type="submission" date="2023-07" db="EMBL/GenBank/DDBJ databases">
        <title>Whole genome shotgun sequence of Streptomyces nojiriensis NBRC 13794.</title>
        <authorList>
            <person name="Komaki H."/>
            <person name="Tamura T."/>
        </authorList>
    </citation>
    <scope>NUCLEOTIDE SEQUENCE [LARGE SCALE GENOMIC DNA]</scope>
    <source>
        <strain evidence="3">NBRC 13794</strain>
    </source>
</reference>
<name>A0ABQ3SH17_9ACTN</name>
<sequence>MEIGLAETIKALRGELAQAMADAEGQPVRLRVQSVKLDVQVAVTASAEAQGGVKFWVLSAGGKATGGVSATHTVSLELSAETANGGSVLTASGRGAVLED</sequence>
<evidence type="ECO:0000259" key="1">
    <source>
        <dbReference type="Pfam" id="PF19631"/>
    </source>
</evidence>
<dbReference type="Pfam" id="PF19631">
    <property type="entry name" value="Trypco2"/>
    <property type="match status" value="1"/>
</dbReference>
<keyword evidence="3" id="KW-1185">Reference proteome</keyword>
<comment type="caution">
    <text evidence="2">The sequence shown here is derived from an EMBL/GenBank/DDBJ whole genome shotgun (WGS) entry which is preliminary data.</text>
</comment>
<gene>
    <name evidence="2" type="ORF">Snoj_13550</name>
</gene>
<accession>A0ABQ3SH17</accession>
<protein>
    <recommendedName>
        <fullName evidence="1">Trypsin-co-occurring domain-containing protein</fullName>
    </recommendedName>
</protein>
<dbReference type="InterPro" id="IPR045608">
    <property type="entry name" value="Trypco2"/>
</dbReference>
<dbReference type="EMBL" id="BNEC01000003">
    <property type="protein sequence ID" value="GHI67437.1"/>
    <property type="molecule type" value="Genomic_DNA"/>
</dbReference>
<evidence type="ECO:0000313" key="2">
    <source>
        <dbReference type="EMBL" id="GHI67437.1"/>
    </source>
</evidence>
<dbReference type="RefSeq" id="WP_189741339.1">
    <property type="nucleotide sequence ID" value="NZ_BMRL01000009.1"/>
</dbReference>
<feature type="domain" description="Trypsin-co-occurring" evidence="1">
    <location>
        <begin position="3"/>
        <end position="79"/>
    </location>
</feature>
<dbReference type="GeneID" id="95593785"/>